<dbReference type="PANTHER" id="PTHR46577">
    <property type="entry name" value="HTH-TYPE TRANSCRIPTIONAL REGULATORY PROTEIN GABR"/>
    <property type="match status" value="1"/>
</dbReference>
<feature type="domain" description="HTH gntR-type" evidence="6">
    <location>
        <begin position="1"/>
        <end position="69"/>
    </location>
</feature>
<keyword evidence="4" id="KW-0238">DNA-binding</keyword>
<comment type="similarity">
    <text evidence="1">In the C-terminal section; belongs to the class-I pyridoxal-phosphate-dependent aminotransferase family.</text>
</comment>
<name>A0ABY3XC37_9GAMM</name>
<evidence type="ECO:0000256" key="5">
    <source>
        <dbReference type="ARBA" id="ARBA00023163"/>
    </source>
</evidence>
<dbReference type="EMBL" id="CP093547">
    <property type="protein sequence ID" value="UNP30179.1"/>
    <property type="molecule type" value="Genomic_DNA"/>
</dbReference>
<dbReference type="CDD" id="cd00609">
    <property type="entry name" value="AAT_like"/>
    <property type="match status" value="1"/>
</dbReference>
<keyword evidence="2" id="KW-0663">Pyridoxal phosphate</keyword>
<gene>
    <name evidence="7" type="ORF">MOV92_02555</name>
</gene>
<dbReference type="Gene3D" id="1.10.10.10">
    <property type="entry name" value="Winged helix-like DNA-binding domain superfamily/Winged helix DNA-binding domain"/>
    <property type="match status" value="1"/>
</dbReference>
<evidence type="ECO:0000256" key="3">
    <source>
        <dbReference type="ARBA" id="ARBA00023015"/>
    </source>
</evidence>
<organism evidence="7 8">
    <name type="scientific">Lysobacter gummosus</name>
    <dbReference type="NCBI Taxonomy" id="262324"/>
    <lineage>
        <taxon>Bacteria</taxon>
        <taxon>Pseudomonadati</taxon>
        <taxon>Pseudomonadota</taxon>
        <taxon>Gammaproteobacteria</taxon>
        <taxon>Lysobacterales</taxon>
        <taxon>Lysobacteraceae</taxon>
        <taxon>Lysobacter</taxon>
    </lineage>
</organism>
<proteinExistence type="inferred from homology"/>
<dbReference type="InterPro" id="IPR015424">
    <property type="entry name" value="PyrdxlP-dep_Trfase"/>
</dbReference>
<dbReference type="SUPFAM" id="SSF46785">
    <property type="entry name" value="Winged helix' DNA-binding domain"/>
    <property type="match status" value="1"/>
</dbReference>
<accession>A0ABY3XC37</accession>
<keyword evidence="7" id="KW-0808">Transferase</keyword>
<dbReference type="InterPro" id="IPR000524">
    <property type="entry name" value="Tscrpt_reg_HTH_GntR"/>
</dbReference>
<dbReference type="SUPFAM" id="SSF53383">
    <property type="entry name" value="PLP-dependent transferases"/>
    <property type="match status" value="1"/>
</dbReference>
<dbReference type="Gene3D" id="3.90.1150.10">
    <property type="entry name" value="Aspartate Aminotransferase, domain 1"/>
    <property type="match status" value="1"/>
</dbReference>
<dbReference type="GO" id="GO:0008483">
    <property type="term" value="F:transaminase activity"/>
    <property type="evidence" value="ECO:0007669"/>
    <property type="project" value="UniProtKB-KW"/>
</dbReference>
<evidence type="ECO:0000256" key="1">
    <source>
        <dbReference type="ARBA" id="ARBA00005384"/>
    </source>
</evidence>
<dbReference type="InterPro" id="IPR015421">
    <property type="entry name" value="PyrdxlP-dep_Trfase_major"/>
</dbReference>
<evidence type="ECO:0000313" key="7">
    <source>
        <dbReference type="EMBL" id="UNP30179.1"/>
    </source>
</evidence>
<dbReference type="PROSITE" id="PS50949">
    <property type="entry name" value="HTH_GNTR"/>
    <property type="match status" value="1"/>
</dbReference>
<evidence type="ECO:0000256" key="2">
    <source>
        <dbReference type="ARBA" id="ARBA00022898"/>
    </source>
</evidence>
<dbReference type="InterPro" id="IPR036390">
    <property type="entry name" value="WH_DNA-bd_sf"/>
</dbReference>
<dbReference type="InterPro" id="IPR051446">
    <property type="entry name" value="HTH_trans_reg/aminotransferase"/>
</dbReference>
<dbReference type="InterPro" id="IPR015422">
    <property type="entry name" value="PyrdxlP-dep_Trfase_small"/>
</dbReference>
<protein>
    <submittedName>
        <fullName evidence="7">PLP-dependent aminotransferase family protein</fullName>
    </submittedName>
</protein>
<evidence type="ECO:0000256" key="4">
    <source>
        <dbReference type="ARBA" id="ARBA00023125"/>
    </source>
</evidence>
<dbReference type="Pfam" id="PF00155">
    <property type="entry name" value="Aminotran_1_2"/>
    <property type="match status" value="1"/>
</dbReference>
<keyword evidence="8" id="KW-1185">Reference proteome</keyword>
<dbReference type="Gene3D" id="3.40.640.10">
    <property type="entry name" value="Type I PLP-dependent aspartate aminotransferase-like (Major domain)"/>
    <property type="match status" value="1"/>
</dbReference>
<keyword evidence="7" id="KW-0032">Aminotransferase</keyword>
<sequence>MKRYQALADDIARSIRQGLLRPGQRLPSVRQASAARKLSPATVFQAYYLLESQGLVRPRARSGYYVSEHVHALLPEPDAASAPDGESRAVDISALVFEVLESAMARDIVPLGSAFMSPSLFPLAKLGRAMAHEAVHLDPRSTVDDLTPGNAELRRHIALRYRIGEVELGINDLVVTNGAIEALNLCIAATTRPGDAVLVESPCFYVALQTLERHGLHAVEVPTHPREGVELGALDAAIRRHAPKACWLMTSFQNPLGASMPEAKKRELVELLARHELPLIEDDVYGELHFGARRPLPAKAFDTRGLVLHCSSFSKTLAPGYRIGWAAPGRYAQRVARLKLTNTLATCVPAQLAIARYLQRGGYERHLRGLRQTLRLQQAAYLEAVARYFPSGTRVTRPDGGYFLWIELPPDRDALALQRQAAQRGISIAPGPIFSAHRGHGHCLRLNYGHALDARVDAALKVLGELSAARSAPA</sequence>
<evidence type="ECO:0000259" key="6">
    <source>
        <dbReference type="PROSITE" id="PS50949"/>
    </source>
</evidence>
<dbReference type="PANTHER" id="PTHR46577:SF2">
    <property type="entry name" value="TRANSCRIPTIONAL REGULATORY PROTEIN"/>
    <property type="match status" value="1"/>
</dbReference>
<evidence type="ECO:0000313" key="8">
    <source>
        <dbReference type="Proteomes" id="UP000829194"/>
    </source>
</evidence>
<dbReference type="InterPro" id="IPR036388">
    <property type="entry name" value="WH-like_DNA-bd_sf"/>
</dbReference>
<keyword evidence="3" id="KW-0805">Transcription regulation</keyword>
<dbReference type="InterPro" id="IPR004839">
    <property type="entry name" value="Aminotransferase_I/II_large"/>
</dbReference>
<dbReference type="RefSeq" id="WP_057941444.1">
    <property type="nucleotide sequence ID" value="NZ_CP011131.1"/>
</dbReference>
<dbReference type="SMART" id="SM00345">
    <property type="entry name" value="HTH_GNTR"/>
    <property type="match status" value="1"/>
</dbReference>
<keyword evidence="5" id="KW-0804">Transcription</keyword>
<dbReference type="CDD" id="cd07377">
    <property type="entry name" value="WHTH_GntR"/>
    <property type="match status" value="1"/>
</dbReference>
<dbReference type="Pfam" id="PF00392">
    <property type="entry name" value="GntR"/>
    <property type="match status" value="1"/>
</dbReference>
<reference evidence="7 8" key="1">
    <citation type="submission" date="2022-03" db="EMBL/GenBank/DDBJ databases">
        <title>Complete genome sequence of Lysobacter capsici VKM B-2533 and Lysobacter gummosus 10.1.1, promising sources of lytic agents.</title>
        <authorList>
            <person name="Tarlachkov S.V."/>
            <person name="Kudryakova I.V."/>
            <person name="Afoshin A.S."/>
            <person name="Leontyevskaya E.A."/>
            <person name="Leontyevskaya N.V."/>
        </authorList>
    </citation>
    <scope>NUCLEOTIDE SEQUENCE [LARGE SCALE GENOMIC DNA]</scope>
    <source>
        <strain evidence="7 8">10.1.1</strain>
    </source>
</reference>
<dbReference type="Proteomes" id="UP000829194">
    <property type="component" value="Chromosome"/>
</dbReference>